<name>A0AAV2QNW9_MEGNR</name>
<dbReference type="Proteomes" id="UP001497623">
    <property type="component" value="Unassembled WGS sequence"/>
</dbReference>
<evidence type="ECO:0000256" key="3">
    <source>
        <dbReference type="PROSITE-ProRule" id="PRU00023"/>
    </source>
</evidence>
<dbReference type="SMART" id="SM00248">
    <property type="entry name" value="ANK"/>
    <property type="match status" value="1"/>
</dbReference>
<keyword evidence="1" id="KW-0677">Repeat</keyword>
<dbReference type="InterPro" id="IPR002110">
    <property type="entry name" value="Ankyrin_rpt"/>
</dbReference>
<gene>
    <name evidence="4" type="ORF">MNOR_LOCUS13753</name>
</gene>
<keyword evidence="2 3" id="KW-0040">ANK repeat</keyword>
<evidence type="ECO:0000256" key="1">
    <source>
        <dbReference type="ARBA" id="ARBA00022737"/>
    </source>
</evidence>
<dbReference type="EMBL" id="CAXKWB010008002">
    <property type="protein sequence ID" value="CAL4089268.1"/>
    <property type="molecule type" value="Genomic_DNA"/>
</dbReference>
<comment type="caution">
    <text evidence="4">The sequence shown here is derived from an EMBL/GenBank/DDBJ whole genome shotgun (WGS) entry which is preliminary data.</text>
</comment>
<dbReference type="PROSITE" id="PS50297">
    <property type="entry name" value="ANK_REP_REGION"/>
    <property type="match status" value="1"/>
</dbReference>
<sequence length="108" mass="12006">TIHLIFFKEEIAERLGLELYTSARNGDVAAVTKAIQGGGNINFQKRPDELSPLYWACSKGHINVVKLLIKEGANVNIKDKEGWRPLRAARRNQHNGIAQVLEEAGAKE</sequence>
<proteinExistence type="predicted"/>
<dbReference type="PROSITE" id="PS50088">
    <property type="entry name" value="ANK_REPEAT"/>
    <property type="match status" value="1"/>
</dbReference>
<accession>A0AAV2QNW9</accession>
<dbReference type="SUPFAM" id="SSF48403">
    <property type="entry name" value="Ankyrin repeat"/>
    <property type="match status" value="1"/>
</dbReference>
<feature type="non-terminal residue" evidence="4">
    <location>
        <position position="1"/>
    </location>
</feature>
<evidence type="ECO:0000256" key="2">
    <source>
        <dbReference type="ARBA" id="ARBA00023043"/>
    </source>
</evidence>
<evidence type="ECO:0000313" key="4">
    <source>
        <dbReference type="EMBL" id="CAL4089268.1"/>
    </source>
</evidence>
<feature type="repeat" description="ANK" evidence="3">
    <location>
        <begin position="48"/>
        <end position="80"/>
    </location>
</feature>
<dbReference type="Pfam" id="PF12796">
    <property type="entry name" value="Ank_2"/>
    <property type="match status" value="1"/>
</dbReference>
<dbReference type="InterPro" id="IPR036770">
    <property type="entry name" value="Ankyrin_rpt-contain_sf"/>
</dbReference>
<organism evidence="4 5">
    <name type="scientific">Meganyctiphanes norvegica</name>
    <name type="common">Northern krill</name>
    <name type="synonym">Thysanopoda norvegica</name>
    <dbReference type="NCBI Taxonomy" id="48144"/>
    <lineage>
        <taxon>Eukaryota</taxon>
        <taxon>Metazoa</taxon>
        <taxon>Ecdysozoa</taxon>
        <taxon>Arthropoda</taxon>
        <taxon>Crustacea</taxon>
        <taxon>Multicrustacea</taxon>
        <taxon>Malacostraca</taxon>
        <taxon>Eumalacostraca</taxon>
        <taxon>Eucarida</taxon>
        <taxon>Euphausiacea</taxon>
        <taxon>Euphausiidae</taxon>
        <taxon>Meganyctiphanes</taxon>
    </lineage>
</organism>
<dbReference type="Gene3D" id="1.25.40.20">
    <property type="entry name" value="Ankyrin repeat-containing domain"/>
    <property type="match status" value="1"/>
</dbReference>
<dbReference type="PANTHER" id="PTHR24171">
    <property type="entry name" value="ANKYRIN REPEAT DOMAIN-CONTAINING PROTEIN 39-RELATED"/>
    <property type="match status" value="1"/>
</dbReference>
<dbReference type="AlphaFoldDB" id="A0AAV2QNW9"/>
<protein>
    <recommendedName>
        <fullName evidence="6">Ankyrin</fullName>
    </recommendedName>
</protein>
<reference evidence="4 5" key="1">
    <citation type="submission" date="2024-05" db="EMBL/GenBank/DDBJ databases">
        <authorList>
            <person name="Wallberg A."/>
        </authorList>
    </citation>
    <scope>NUCLEOTIDE SEQUENCE [LARGE SCALE GENOMIC DNA]</scope>
</reference>
<keyword evidence="5" id="KW-1185">Reference proteome</keyword>
<evidence type="ECO:0008006" key="6">
    <source>
        <dbReference type="Google" id="ProtNLM"/>
    </source>
</evidence>
<evidence type="ECO:0000313" key="5">
    <source>
        <dbReference type="Proteomes" id="UP001497623"/>
    </source>
</evidence>